<dbReference type="EMBL" id="CAADRP010001046">
    <property type="protein sequence ID" value="VFU34722.1"/>
    <property type="molecule type" value="Genomic_DNA"/>
</dbReference>
<gene>
    <name evidence="1" type="ORF">SVIM_LOCUS168282</name>
</gene>
<proteinExistence type="predicted"/>
<accession>A0A6N2L0V3</accession>
<evidence type="ECO:0000313" key="1">
    <source>
        <dbReference type="EMBL" id="VFU34722.1"/>
    </source>
</evidence>
<organism evidence="1">
    <name type="scientific">Salix viminalis</name>
    <name type="common">Common osier</name>
    <name type="synonym">Basket willow</name>
    <dbReference type="NCBI Taxonomy" id="40686"/>
    <lineage>
        <taxon>Eukaryota</taxon>
        <taxon>Viridiplantae</taxon>
        <taxon>Streptophyta</taxon>
        <taxon>Embryophyta</taxon>
        <taxon>Tracheophyta</taxon>
        <taxon>Spermatophyta</taxon>
        <taxon>Magnoliopsida</taxon>
        <taxon>eudicotyledons</taxon>
        <taxon>Gunneridae</taxon>
        <taxon>Pentapetalae</taxon>
        <taxon>rosids</taxon>
        <taxon>fabids</taxon>
        <taxon>Malpighiales</taxon>
        <taxon>Salicaceae</taxon>
        <taxon>Saliceae</taxon>
        <taxon>Salix</taxon>
    </lineage>
</organism>
<dbReference type="AlphaFoldDB" id="A0A6N2L0V3"/>
<reference evidence="1" key="1">
    <citation type="submission" date="2019-03" db="EMBL/GenBank/DDBJ databases">
        <authorList>
            <person name="Mank J."/>
            <person name="Almeida P."/>
        </authorList>
    </citation>
    <scope>NUCLEOTIDE SEQUENCE</scope>
    <source>
        <strain evidence="1">78183</strain>
    </source>
</reference>
<protein>
    <submittedName>
        <fullName evidence="1">Uncharacterized protein</fullName>
    </submittedName>
</protein>
<sequence length="64" mass="7375">MELLALLLRLSLSRPRPLNRKQQIINARRVLLRWGCRQSQPWEEDGVLSVTVVGRNLGKKKLGI</sequence>
<name>A0A6N2L0V3_SALVM</name>